<dbReference type="InterPro" id="IPR003000">
    <property type="entry name" value="Sirtuin"/>
</dbReference>
<feature type="compositionally biased region" description="Basic residues" evidence="8">
    <location>
        <begin position="22"/>
        <end position="33"/>
    </location>
</feature>
<dbReference type="AlphaFoldDB" id="A0ABD3NDW8"/>
<dbReference type="PROSITE" id="PS01357">
    <property type="entry name" value="ZF_ZZ_1"/>
    <property type="match status" value="1"/>
</dbReference>
<comment type="cofactor">
    <cofactor evidence="1">
        <name>Zn(2+)</name>
        <dbReference type="ChEBI" id="CHEBI:29105"/>
    </cofactor>
</comment>
<reference evidence="10 11" key="1">
    <citation type="submission" date="2024-10" db="EMBL/GenBank/DDBJ databases">
        <title>Updated reference genomes for cyclostephanoid diatoms.</title>
        <authorList>
            <person name="Roberts W.R."/>
            <person name="Alverson A.J."/>
        </authorList>
    </citation>
    <scope>NUCLEOTIDE SEQUENCE [LARGE SCALE GENOMIC DNA]</scope>
    <source>
        <strain evidence="10 11">AJA276-08</strain>
    </source>
</reference>
<dbReference type="GO" id="GO:0016740">
    <property type="term" value="F:transferase activity"/>
    <property type="evidence" value="ECO:0007669"/>
    <property type="project" value="UniProtKB-KW"/>
</dbReference>
<keyword evidence="6" id="KW-0520">NAD</keyword>
<keyword evidence="4" id="KW-0863">Zinc-finger</keyword>
<keyword evidence="5" id="KW-0862">Zinc</keyword>
<evidence type="ECO:0000256" key="2">
    <source>
        <dbReference type="ARBA" id="ARBA00022679"/>
    </source>
</evidence>
<keyword evidence="11" id="KW-1185">Reference proteome</keyword>
<keyword evidence="3" id="KW-0479">Metal-binding</keyword>
<dbReference type="PROSITE" id="PS50305">
    <property type="entry name" value="SIRTUIN"/>
    <property type="match status" value="1"/>
</dbReference>
<accession>A0ABD3NDW8</accession>
<dbReference type="Proteomes" id="UP001530315">
    <property type="component" value="Unassembled WGS sequence"/>
</dbReference>
<evidence type="ECO:0000259" key="9">
    <source>
        <dbReference type="PROSITE" id="PS50305"/>
    </source>
</evidence>
<evidence type="ECO:0000256" key="4">
    <source>
        <dbReference type="ARBA" id="ARBA00022771"/>
    </source>
</evidence>
<dbReference type="InterPro" id="IPR029035">
    <property type="entry name" value="DHS-like_NAD/FAD-binding_dom"/>
</dbReference>
<evidence type="ECO:0000256" key="8">
    <source>
        <dbReference type="SAM" id="MobiDB-lite"/>
    </source>
</evidence>
<evidence type="ECO:0000256" key="6">
    <source>
        <dbReference type="ARBA" id="ARBA00023027"/>
    </source>
</evidence>
<dbReference type="InterPro" id="IPR026590">
    <property type="entry name" value="Ssirtuin_cat_dom"/>
</dbReference>
<dbReference type="EMBL" id="JALLAZ020001504">
    <property type="protein sequence ID" value="KAL3773864.1"/>
    <property type="molecule type" value="Genomic_DNA"/>
</dbReference>
<organism evidence="10 11">
    <name type="scientific">Stephanodiscus triporus</name>
    <dbReference type="NCBI Taxonomy" id="2934178"/>
    <lineage>
        <taxon>Eukaryota</taxon>
        <taxon>Sar</taxon>
        <taxon>Stramenopiles</taxon>
        <taxon>Ochrophyta</taxon>
        <taxon>Bacillariophyta</taxon>
        <taxon>Coscinodiscophyceae</taxon>
        <taxon>Thalassiosirophycidae</taxon>
        <taxon>Stephanodiscales</taxon>
        <taxon>Stephanodiscaceae</taxon>
        <taxon>Stephanodiscus</taxon>
    </lineage>
</organism>
<dbReference type="InterPro" id="IPR043145">
    <property type="entry name" value="Znf_ZZ_sf"/>
</dbReference>
<dbReference type="Gene3D" id="3.30.60.90">
    <property type="match status" value="1"/>
</dbReference>
<dbReference type="InterPro" id="IPR050134">
    <property type="entry name" value="NAD-dep_sirtuin_deacylases"/>
</dbReference>
<sequence>MKCQATYSANDIASDVESRRVPICRRPRNKKAKSSSGHAEKEQPPAGAPAEKHSMRLRVSSAKSKTDDDYDLIMKQGLCGGVIKPNVTFFGEKLGNEVGRNLQQDSIHADALIVMGTSLSVSPMSKVVEYLRSDIPRILINRNIVKVPKVSNNKDDYLFHACLLGDCDVVVEALAQKMKGNDVVISSTTGGAIGLVTSDETWLQNQPKESILLFRGAVVSNSDEADIRQELVVHCDGCQNEIEGQVFCCKNCFDYDLCSACYPSCSLLHAHGKHEFVVER</sequence>
<dbReference type="InterPro" id="IPR000433">
    <property type="entry name" value="Znf_ZZ"/>
</dbReference>
<dbReference type="PANTHER" id="PTHR11085">
    <property type="entry name" value="NAD-DEPENDENT PROTEIN DEACYLASE SIRTUIN-5, MITOCHONDRIAL-RELATED"/>
    <property type="match status" value="1"/>
</dbReference>
<dbReference type="SUPFAM" id="SSF57850">
    <property type="entry name" value="RING/U-box"/>
    <property type="match status" value="1"/>
</dbReference>
<dbReference type="Pfam" id="PF02146">
    <property type="entry name" value="SIR2"/>
    <property type="match status" value="1"/>
</dbReference>
<dbReference type="Gene3D" id="3.40.50.1220">
    <property type="entry name" value="TPP-binding domain"/>
    <property type="match status" value="1"/>
</dbReference>
<comment type="caution">
    <text evidence="10">The sequence shown here is derived from an EMBL/GenBank/DDBJ whole genome shotgun (WGS) entry which is preliminary data.</text>
</comment>
<protein>
    <recommendedName>
        <fullName evidence="9">Deacetylase sirtuin-type domain-containing protein</fullName>
    </recommendedName>
</protein>
<dbReference type="SMART" id="SM00291">
    <property type="entry name" value="ZnF_ZZ"/>
    <property type="match status" value="1"/>
</dbReference>
<dbReference type="Pfam" id="PF00569">
    <property type="entry name" value="ZZ"/>
    <property type="match status" value="1"/>
</dbReference>
<feature type="domain" description="Deacetylase sirtuin-type" evidence="9">
    <location>
        <begin position="1"/>
        <end position="181"/>
    </location>
</feature>
<evidence type="ECO:0000256" key="3">
    <source>
        <dbReference type="ARBA" id="ARBA00022723"/>
    </source>
</evidence>
<comment type="caution">
    <text evidence="7">Lacks conserved residue(s) required for the propagation of feature annotation.</text>
</comment>
<dbReference type="GO" id="GO:0008270">
    <property type="term" value="F:zinc ion binding"/>
    <property type="evidence" value="ECO:0007669"/>
    <property type="project" value="UniProtKB-KW"/>
</dbReference>
<dbReference type="PANTHER" id="PTHR11085:SF9">
    <property type="entry name" value="NAD-DEPENDENT PROTEIN DEACETYLASE SIRTUIN-1"/>
    <property type="match status" value="1"/>
</dbReference>
<name>A0ABD3NDW8_9STRA</name>
<evidence type="ECO:0000256" key="7">
    <source>
        <dbReference type="PROSITE-ProRule" id="PRU00236"/>
    </source>
</evidence>
<evidence type="ECO:0000313" key="10">
    <source>
        <dbReference type="EMBL" id="KAL3773864.1"/>
    </source>
</evidence>
<evidence type="ECO:0000256" key="5">
    <source>
        <dbReference type="ARBA" id="ARBA00022833"/>
    </source>
</evidence>
<gene>
    <name evidence="10" type="ORF">ACHAW5_008724</name>
</gene>
<dbReference type="CDD" id="cd02249">
    <property type="entry name" value="ZZ"/>
    <property type="match status" value="1"/>
</dbReference>
<feature type="region of interest" description="Disordered" evidence="8">
    <location>
        <begin position="16"/>
        <end position="63"/>
    </location>
</feature>
<evidence type="ECO:0000256" key="1">
    <source>
        <dbReference type="ARBA" id="ARBA00001947"/>
    </source>
</evidence>
<keyword evidence="2" id="KW-0808">Transferase</keyword>
<proteinExistence type="predicted"/>
<dbReference type="SUPFAM" id="SSF52467">
    <property type="entry name" value="DHS-like NAD/FAD-binding domain"/>
    <property type="match status" value="1"/>
</dbReference>
<evidence type="ECO:0000313" key="11">
    <source>
        <dbReference type="Proteomes" id="UP001530315"/>
    </source>
</evidence>